<proteinExistence type="predicted"/>
<organism evidence="1">
    <name type="scientific">marine metagenome</name>
    <dbReference type="NCBI Taxonomy" id="408172"/>
    <lineage>
        <taxon>unclassified sequences</taxon>
        <taxon>metagenomes</taxon>
        <taxon>ecological metagenomes</taxon>
    </lineage>
</organism>
<dbReference type="EMBL" id="UINC01031078">
    <property type="protein sequence ID" value="SVB16550.1"/>
    <property type="molecule type" value="Genomic_DNA"/>
</dbReference>
<protein>
    <submittedName>
        <fullName evidence="1">Uncharacterized protein</fullName>
    </submittedName>
</protein>
<reference evidence="1" key="1">
    <citation type="submission" date="2018-05" db="EMBL/GenBank/DDBJ databases">
        <authorList>
            <person name="Lanie J.A."/>
            <person name="Ng W.-L."/>
            <person name="Kazmierczak K.M."/>
            <person name="Andrzejewski T.M."/>
            <person name="Davidsen T.M."/>
            <person name="Wayne K.J."/>
            <person name="Tettelin H."/>
            <person name="Glass J.I."/>
            <person name="Rusch D."/>
            <person name="Podicherti R."/>
            <person name="Tsui H.-C.T."/>
            <person name="Winkler M.E."/>
        </authorList>
    </citation>
    <scope>NUCLEOTIDE SEQUENCE</scope>
</reference>
<gene>
    <name evidence="1" type="ORF">METZ01_LOCUS169404</name>
</gene>
<accession>A0A382BRT9</accession>
<dbReference type="AlphaFoldDB" id="A0A382BRT9"/>
<evidence type="ECO:0000313" key="1">
    <source>
        <dbReference type="EMBL" id="SVB16550.1"/>
    </source>
</evidence>
<name>A0A382BRT9_9ZZZZ</name>
<feature type="non-terminal residue" evidence="1">
    <location>
        <position position="76"/>
    </location>
</feature>
<sequence>MIQSNIVVRQKRGIILFHSEGEFTSLVMSEKTKTPQERGFCLRERLFCGEDYCCRCLRKAGISRSSSLKTIGSGAG</sequence>